<sequence length="724" mass="79458">MQQPSSSRCSSNSNSKSTPMVPCVARVPVRNPHTLARALGDEDEMLPVLETMAGGAKIDFAGRGRSELVISGDGHDQVDKARTYLLFLLDNAAAMQYQHQNQHNNNNQQQQNQLSHTLHISKLTGRDDVSLIPVPNDAVGLVMGKRGETLRQISKSHTVVGHFVNVKGARSRDRRGLAEQLGEPEIPGKPACEGAGAGQLLVLWGQPLHRLGAEFHIYSMIEKCFPGKYFATEYIRESKLLDHIDGLAVDKYVVPEDIGCVLKHREQVGRAARCVINNIGDTMLLLAGTKAERARGRYYADLCIRVISNSKGVTDEDVKELQNRDDVSILETTSPPAMSLSDIEQLDMDIFCMNWRRGYSPRYVVILGHDPTHRHTATSLLQPDAPLTHTPRQASASPHDHSHNQATPPPAPIITDLTPTREVAESIEVYDTHYPSLSAGGSLGTAVGGIGVWEDAHAHVNVTLGPRGHRGHHGQHEHEHQHEDGGCCLFPGSDDGLSRGEGESVSDYYEDDVHDGANDPFATPSKHSSISSQRSPPKDGDGLMGEGKGEMQTGRGMEAARPQQTQPQPQPQPQPQTQTPIQVPKTKTHPGKNHSNNSSTNKADTPTNTPSPAPQIIQAAISVCDDVDRHVRALADHTNDLLYRLNLEKSRQKHLEEHNAYLESTCPDRFSLPDAGFGTADEAWAFIDECSGEQDRLSGEQSRLQKVLRLAHKRLTHIKTMQQQ</sequence>
<feature type="compositionally biased region" description="Low complexity" evidence="2">
    <location>
        <begin position="1"/>
        <end position="17"/>
    </location>
</feature>
<feature type="region of interest" description="Disordered" evidence="2">
    <location>
        <begin position="383"/>
        <end position="416"/>
    </location>
</feature>
<dbReference type="PROSITE" id="PS50084">
    <property type="entry name" value="KH_TYPE_1"/>
    <property type="match status" value="1"/>
</dbReference>
<feature type="region of interest" description="Disordered" evidence="2">
    <location>
        <begin position="463"/>
        <end position="613"/>
    </location>
</feature>
<evidence type="ECO:0000256" key="1">
    <source>
        <dbReference type="PROSITE-ProRule" id="PRU00117"/>
    </source>
</evidence>
<accession>A0A0G4EBH7</accession>
<reference evidence="3 4" key="1">
    <citation type="submission" date="2014-11" db="EMBL/GenBank/DDBJ databases">
        <authorList>
            <person name="Zhu J."/>
            <person name="Qi W."/>
            <person name="Song R."/>
        </authorList>
    </citation>
    <scope>NUCLEOTIDE SEQUENCE [LARGE SCALE GENOMIC DNA]</scope>
</reference>
<proteinExistence type="predicted"/>
<protein>
    <recommendedName>
        <fullName evidence="5">K Homology domain-containing protein</fullName>
    </recommendedName>
</protein>
<organism evidence="3 4">
    <name type="scientific">Vitrella brassicaformis (strain CCMP3155)</name>
    <dbReference type="NCBI Taxonomy" id="1169540"/>
    <lineage>
        <taxon>Eukaryota</taxon>
        <taxon>Sar</taxon>
        <taxon>Alveolata</taxon>
        <taxon>Colpodellida</taxon>
        <taxon>Vitrellaceae</taxon>
        <taxon>Vitrella</taxon>
    </lineage>
</organism>
<dbReference type="EMBL" id="CDMY01000091">
    <property type="protein sequence ID" value="CEL92627.1"/>
    <property type="molecule type" value="Genomic_DNA"/>
</dbReference>
<evidence type="ECO:0000313" key="4">
    <source>
        <dbReference type="Proteomes" id="UP000041254"/>
    </source>
</evidence>
<evidence type="ECO:0008006" key="5">
    <source>
        <dbReference type="Google" id="ProtNLM"/>
    </source>
</evidence>
<dbReference type="VEuPathDB" id="CryptoDB:Vbra_6905"/>
<dbReference type="Proteomes" id="UP000041254">
    <property type="component" value="Unassembled WGS sequence"/>
</dbReference>
<feature type="region of interest" description="Disordered" evidence="2">
    <location>
        <begin position="1"/>
        <end position="20"/>
    </location>
</feature>
<evidence type="ECO:0000313" key="3">
    <source>
        <dbReference type="EMBL" id="CEL92627.1"/>
    </source>
</evidence>
<name>A0A0G4EBH7_VITBC</name>
<dbReference type="GO" id="GO:0003723">
    <property type="term" value="F:RNA binding"/>
    <property type="evidence" value="ECO:0007669"/>
    <property type="project" value="UniProtKB-UniRule"/>
</dbReference>
<dbReference type="AlphaFoldDB" id="A0A0G4EBH7"/>
<keyword evidence="1" id="KW-0694">RNA-binding</keyword>
<feature type="compositionally biased region" description="Polar residues" evidence="2">
    <location>
        <begin position="593"/>
        <end position="610"/>
    </location>
</feature>
<feature type="compositionally biased region" description="Polar residues" evidence="2">
    <location>
        <begin position="525"/>
        <end position="535"/>
    </location>
</feature>
<keyword evidence="4" id="KW-1185">Reference proteome</keyword>
<dbReference type="STRING" id="1169540.A0A0G4EBH7"/>
<dbReference type="CDD" id="cd00105">
    <property type="entry name" value="KH-I"/>
    <property type="match status" value="1"/>
</dbReference>
<gene>
    <name evidence="3" type="ORF">Vbra_6905</name>
</gene>
<evidence type="ECO:0000256" key="2">
    <source>
        <dbReference type="SAM" id="MobiDB-lite"/>
    </source>
</evidence>
<dbReference type="InParanoid" id="A0A0G4EBH7"/>
<feature type="compositionally biased region" description="Basic and acidic residues" evidence="2">
    <location>
        <begin position="474"/>
        <end position="485"/>
    </location>
</feature>